<dbReference type="InterPro" id="IPR013785">
    <property type="entry name" value="Aldolase_TIM"/>
</dbReference>
<feature type="binding site" evidence="5">
    <location>
        <position position="222"/>
    </location>
    <ligand>
        <name>3-dehydroquinate</name>
        <dbReference type="ChEBI" id="CHEBI:32364"/>
    </ligand>
</feature>
<dbReference type="Gene3D" id="3.20.20.70">
    <property type="entry name" value="Aldolase class I"/>
    <property type="match status" value="1"/>
</dbReference>
<dbReference type="RefSeq" id="WP_089831877.1">
    <property type="nucleotide sequence ID" value="NZ_BJWI01000012.1"/>
</dbReference>
<dbReference type="EMBL" id="FOXC01000016">
    <property type="protein sequence ID" value="SFP36842.1"/>
    <property type="molecule type" value="Genomic_DNA"/>
</dbReference>
<evidence type="ECO:0000256" key="2">
    <source>
        <dbReference type="ARBA" id="ARBA00023141"/>
    </source>
</evidence>
<keyword evidence="2 5" id="KW-0057">Aromatic amino acid biosynthesis</keyword>
<dbReference type="CDD" id="cd00502">
    <property type="entry name" value="DHQase_I"/>
    <property type="match status" value="1"/>
</dbReference>
<comment type="catalytic activity">
    <reaction evidence="1 5">
        <text>3-dehydroquinate = 3-dehydroshikimate + H2O</text>
        <dbReference type="Rhea" id="RHEA:21096"/>
        <dbReference type="ChEBI" id="CHEBI:15377"/>
        <dbReference type="ChEBI" id="CHEBI:16630"/>
        <dbReference type="ChEBI" id="CHEBI:32364"/>
        <dbReference type="EC" id="4.2.1.10"/>
    </reaction>
</comment>
<dbReference type="GO" id="GO:0009073">
    <property type="term" value="P:aromatic amino acid family biosynthetic process"/>
    <property type="evidence" value="ECO:0007669"/>
    <property type="project" value="UniProtKB-KW"/>
</dbReference>
<dbReference type="EMBL" id="BJWI01000012">
    <property type="protein sequence ID" value="GEM01599.1"/>
    <property type="molecule type" value="Genomic_DNA"/>
</dbReference>
<evidence type="ECO:0000313" key="8">
    <source>
        <dbReference type="Proteomes" id="UP000242243"/>
    </source>
</evidence>
<keyword evidence="9" id="KW-1185">Reference proteome</keyword>
<dbReference type="Proteomes" id="UP000321547">
    <property type="component" value="Unassembled WGS sequence"/>
</dbReference>
<proteinExistence type="inferred from homology"/>
<dbReference type="Proteomes" id="UP000242243">
    <property type="component" value="Unassembled WGS sequence"/>
</dbReference>
<sequence>MKIKNVSFDTKSRPNVCVAIVATTEAMFNQRWQETRRADIDVIEWRADYYTGDGATPLSWLKAESRPVIYTIRTKEEGGEWPYQKDQYMARYKQAIDSGAVDVIDLEWARDGEAKTILKSYAKEHGVKVITSYHDFNATPDFKAGMKLLQALSEDGGDIVKLAVMPESKQDVLTLLSLTLEVKKVISQPVITMSMGQEGVISRLLGEWSGSVLTFGSVSQASAPGQVTVTDLTHTLKDLHRYF</sequence>
<dbReference type="FunFam" id="3.20.20.70:FF:000047">
    <property type="entry name" value="3-dehydroquinate dehydratase"/>
    <property type="match status" value="1"/>
</dbReference>
<evidence type="ECO:0000256" key="3">
    <source>
        <dbReference type="ARBA" id="ARBA00023239"/>
    </source>
</evidence>
<evidence type="ECO:0000313" key="9">
    <source>
        <dbReference type="Proteomes" id="UP000321547"/>
    </source>
</evidence>
<dbReference type="STRING" id="306540.SAMN05421839_11639"/>
<comment type="pathway">
    <text evidence="5">Metabolic intermediate biosynthesis; chorismate biosynthesis; chorismate from D-erythrose 4-phosphate and phosphoenolpyruvate: step 3/7.</text>
</comment>
<dbReference type="GO" id="GO:0008652">
    <property type="term" value="P:amino acid biosynthetic process"/>
    <property type="evidence" value="ECO:0007669"/>
    <property type="project" value="UniProtKB-KW"/>
</dbReference>
<dbReference type="Pfam" id="PF01487">
    <property type="entry name" value="DHquinase_I"/>
    <property type="match status" value="1"/>
</dbReference>
<dbReference type="PANTHER" id="PTHR43699">
    <property type="entry name" value="3-DEHYDROQUINATE DEHYDRATASE"/>
    <property type="match status" value="1"/>
</dbReference>
<feature type="binding site" evidence="5">
    <location>
        <position position="203"/>
    </location>
    <ligand>
        <name>3-dehydroquinate</name>
        <dbReference type="ChEBI" id="CHEBI:32364"/>
    </ligand>
</feature>
<feature type="active site" description="Schiff-base intermediate with substrate" evidence="5">
    <location>
        <position position="161"/>
    </location>
</feature>
<evidence type="ECO:0000313" key="7">
    <source>
        <dbReference type="EMBL" id="SFP36842.1"/>
    </source>
</evidence>
<name>A0A1I5PRV9_9BACI</name>
<dbReference type="SUPFAM" id="SSF51569">
    <property type="entry name" value="Aldolase"/>
    <property type="match status" value="1"/>
</dbReference>
<comment type="subunit">
    <text evidence="5">Homodimer.</text>
</comment>
<evidence type="ECO:0000256" key="1">
    <source>
        <dbReference type="ARBA" id="ARBA00001864"/>
    </source>
</evidence>
<feature type="binding site" evidence="5">
    <location>
        <position position="73"/>
    </location>
    <ligand>
        <name>3-dehydroquinate</name>
        <dbReference type="ChEBI" id="CHEBI:32364"/>
    </ligand>
</feature>
<organism evidence="7 8">
    <name type="scientific">Halolactibacillus halophilus</name>
    <dbReference type="NCBI Taxonomy" id="306540"/>
    <lineage>
        <taxon>Bacteria</taxon>
        <taxon>Bacillati</taxon>
        <taxon>Bacillota</taxon>
        <taxon>Bacilli</taxon>
        <taxon>Bacillales</taxon>
        <taxon>Bacillaceae</taxon>
        <taxon>Halolactibacillus</taxon>
    </lineage>
</organism>
<gene>
    <name evidence="5 6" type="primary">aroD</name>
    <name evidence="6" type="ORF">HHA03_11310</name>
    <name evidence="7" type="ORF">SAMN05421839_11639</name>
</gene>
<protein>
    <recommendedName>
        <fullName evidence="5">3-dehydroquinate dehydratase</fullName>
        <shortName evidence="5">3-dehydroquinase</shortName>
        <ecNumber evidence="5">4.2.1.10</ecNumber>
    </recommendedName>
    <alternativeName>
        <fullName evidence="5">Type I DHQase</fullName>
    </alternativeName>
    <alternativeName>
        <fullName evidence="5">Type I dehydroquinase</fullName>
        <shortName evidence="5">DHQ1</shortName>
    </alternativeName>
</protein>
<keyword evidence="5" id="KW-0028">Amino-acid biosynthesis</keyword>
<dbReference type="NCBIfam" id="TIGR01093">
    <property type="entry name" value="aroD"/>
    <property type="match status" value="1"/>
</dbReference>
<dbReference type="InterPro" id="IPR001381">
    <property type="entry name" value="DHquinase_I"/>
</dbReference>
<comment type="similarity">
    <text evidence="5">Belongs to the type-I 3-dehydroquinase family.</text>
</comment>
<comment type="caution">
    <text evidence="5">Lacks conserved residue(s) required for the propagation of feature annotation.</text>
</comment>
<reference evidence="6 9" key="2">
    <citation type="submission" date="2019-07" db="EMBL/GenBank/DDBJ databases">
        <title>Whole genome shotgun sequence of Halolactibacillus halophilus NBRC 100868.</title>
        <authorList>
            <person name="Hosoyama A."/>
            <person name="Uohara A."/>
            <person name="Ohji S."/>
            <person name="Ichikawa N."/>
        </authorList>
    </citation>
    <scope>NUCLEOTIDE SEQUENCE [LARGE SCALE GENOMIC DNA]</scope>
    <source>
        <strain evidence="6 9">NBRC 100868</strain>
    </source>
</reference>
<dbReference type="EC" id="4.2.1.10" evidence="5"/>
<feature type="active site" description="Proton donor/acceptor" evidence="5">
    <location>
        <position position="134"/>
    </location>
</feature>
<feature type="binding site" evidence="5">
    <location>
        <begin position="44"/>
        <end position="46"/>
    </location>
    <ligand>
        <name>3-dehydroquinate</name>
        <dbReference type="ChEBI" id="CHEBI:32364"/>
    </ligand>
</feature>
<comment type="function">
    <text evidence="5">Involved in the third step of the chorismate pathway, which leads to the biosynthesis of aromatic amino acids. Catalyzes the cis-dehydration of 3-dehydroquinate (DHQ) and introduces the first double bond of the aromatic ring to yield 3-dehydroshikimate.</text>
</comment>
<keyword evidence="4 5" id="KW-0704">Schiff base</keyword>
<dbReference type="GO" id="GO:0003855">
    <property type="term" value="F:3-dehydroquinate dehydratase activity"/>
    <property type="evidence" value="ECO:0007669"/>
    <property type="project" value="UniProtKB-UniRule"/>
</dbReference>
<accession>A0A1I5PRV9</accession>
<keyword evidence="3 5" id="KW-0456">Lyase</keyword>
<dbReference type="GO" id="GO:0009423">
    <property type="term" value="P:chorismate biosynthetic process"/>
    <property type="evidence" value="ECO:0007669"/>
    <property type="project" value="UniProtKB-UniRule"/>
</dbReference>
<evidence type="ECO:0000313" key="6">
    <source>
        <dbReference type="EMBL" id="GEM01599.1"/>
    </source>
</evidence>
<dbReference type="InterPro" id="IPR050146">
    <property type="entry name" value="Type-I_3-dehydroquinase"/>
</dbReference>
<reference evidence="7 8" key="1">
    <citation type="submission" date="2016-10" db="EMBL/GenBank/DDBJ databases">
        <authorList>
            <person name="de Groot N.N."/>
        </authorList>
    </citation>
    <scope>NUCLEOTIDE SEQUENCE [LARGE SCALE GENOMIC DNA]</scope>
    <source>
        <strain evidence="7 8">DSM 17073</strain>
    </source>
</reference>
<dbReference type="AlphaFoldDB" id="A0A1I5PRV9"/>
<dbReference type="OrthoDB" id="9813659at2"/>
<dbReference type="HAMAP" id="MF_00214">
    <property type="entry name" value="AroD"/>
    <property type="match status" value="1"/>
</dbReference>
<dbReference type="UniPathway" id="UPA00053">
    <property type="reaction ID" value="UER00086"/>
</dbReference>
<evidence type="ECO:0000256" key="5">
    <source>
        <dbReference type="HAMAP-Rule" id="MF_00214"/>
    </source>
</evidence>
<dbReference type="GO" id="GO:0046279">
    <property type="term" value="P:3,4-dihydroxybenzoate biosynthetic process"/>
    <property type="evidence" value="ECO:0007669"/>
    <property type="project" value="TreeGrafter"/>
</dbReference>
<feature type="binding site" evidence="5">
    <location>
        <position position="226"/>
    </location>
    <ligand>
        <name>3-dehydroquinate</name>
        <dbReference type="ChEBI" id="CHEBI:32364"/>
    </ligand>
</feature>
<dbReference type="PANTHER" id="PTHR43699:SF1">
    <property type="entry name" value="3-DEHYDROQUINATE DEHYDRATASE"/>
    <property type="match status" value="1"/>
</dbReference>
<evidence type="ECO:0000256" key="4">
    <source>
        <dbReference type="ARBA" id="ARBA00023270"/>
    </source>
</evidence>